<sequence length="45" mass="5426">MGYFENNITKEQLKQKREILNLLMRIFKIVLTIATTHYLERNIMG</sequence>
<dbReference type="KEGG" id="hpys:HPSA20_0619"/>
<dbReference type="HOGENOM" id="CLU_3200686_0_0_7"/>
<dbReference type="Proteomes" id="UP000015920">
    <property type="component" value="Chromosome"/>
</dbReference>
<name>T1UAA2_HELPX</name>
<keyword evidence="1" id="KW-1133">Transmembrane helix</keyword>
<evidence type="ECO:0000313" key="3">
    <source>
        <dbReference type="Proteomes" id="UP000015920"/>
    </source>
</evidence>
<proteinExistence type="predicted"/>
<evidence type="ECO:0000256" key="1">
    <source>
        <dbReference type="SAM" id="Phobius"/>
    </source>
</evidence>
<dbReference type="AlphaFoldDB" id="T1UAA2"/>
<dbReference type="PATRIC" id="fig|1352356.3.peg.605"/>
<reference evidence="2 3" key="1">
    <citation type="journal article" date="2013" name="Genome Announc.">
        <title>Genome Sequences of Three hpAfrica2 Strains of Helicobacter pylori.</title>
        <authorList>
            <person name="Duncan S.S."/>
            <person name="Bertoli M.T."/>
            <person name="Kersulyte D."/>
            <person name="Valk P.L."/>
            <person name="Tamma S."/>
            <person name="Segal I."/>
            <person name="McClain M.S."/>
            <person name="Cover T.L."/>
            <person name="Berg D.E."/>
        </authorList>
    </citation>
    <scope>NUCLEOTIDE SEQUENCE [LARGE SCALE GENOMIC DNA]</scope>
    <source>
        <strain evidence="2">SouthAfrica20</strain>
    </source>
</reference>
<protein>
    <submittedName>
        <fullName evidence="2">Uncharacterized protein</fullName>
    </submittedName>
</protein>
<keyword evidence="1" id="KW-0812">Transmembrane</keyword>
<evidence type="ECO:0000313" key="2">
    <source>
        <dbReference type="EMBL" id="AGT73857.1"/>
    </source>
</evidence>
<feature type="transmembrane region" description="Helical" evidence="1">
    <location>
        <begin position="20"/>
        <end position="39"/>
    </location>
</feature>
<keyword evidence="1" id="KW-0472">Membrane</keyword>
<organism evidence="2 3">
    <name type="scientific">Helicobacter pylori SouthAfrica20</name>
    <dbReference type="NCBI Taxonomy" id="1352356"/>
    <lineage>
        <taxon>Bacteria</taxon>
        <taxon>Pseudomonadati</taxon>
        <taxon>Campylobacterota</taxon>
        <taxon>Epsilonproteobacteria</taxon>
        <taxon>Campylobacterales</taxon>
        <taxon>Helicobacteraceae</taxon>
        <taxon>Helicobacter</taxon>
    </lineage>
</organism>
<gene>
    <name evidence="2" type="ORF">HPSA20_0619</name>
</gene>
<accession>T1UAA2</accession>
<dbReference type="EMBL" id="CP006691">
    <property type="protein sequence ID" value="AGT73857.1"/>
    <property type="molecule type" value="Genomic_DNA"/>
</dbReference>